<dbReference type="Pfam" id="PF05170">
    <property type="entry name" value="AsmA"/>
    <property type="match status" value="1"/>
</dbReference>
<feature type="transmembrane region" description="Helical" evidence="2">
    <location>
        <begin position="30"/>
        <end position="51"/>
    </location>
</feature>
<feature type="region of interest" description="Disordered" evidence="1">
    <location>
        <begin position="1155"/>
        <end position="1247"/>
    </location>
</feature>
<dbReference type="Proteomes" id="UP000249577">
    <property type="component" value="Unassembled WGS sequence"/>
</dbReference>
<dbReference type="AlphaFoldDB" id="A0A2W5KNB2"/>
<dbReference type="PANTHER" id="PTHR30441">
    <property type="entry name" value="DUF748 DOMAIN-CONTAINING PROTEIN"/>
    <property type="match status" value="1"/>
</dbReference>
<keyword evidence="2" id="KW-0472">Membrane</keyword>
<dbReference type="GO" id="GO:0090313">
    <property type="term" value="P:regulation of protein targeting to membrane"/>
    <property type="evidence" value="ECO:0007669"/>
    <property type="project" value="TreeGrafter"/>
</dbReference>
<evidence type="ECO:0000256" key="2">
    <source>
        <dbReference type="SAM" id="Phobius"/>
    </source>
</evidence>
<evidence type="ECO:0000313" key="4">
    <source>
        <dbReference type="EMBL" id="PZQ16918.1"/>
    </source>
</evidence>
<proteinExistence type="predicted"/>
<evidence type="ECO:0000313" key="5">
    <source>
        <dbReference type="Proteomes" id="UP000249577"/>
    </source>
</evidence>
<keyword evidence="2" id="KW-0812">Transmembrane</keyword>
<evidence type="ECO:0000256" key="1">
    <source>
        <dbReference type="SAM" id="MobiDB-lite"/>
    </source>
</evidence>
<feature type="region of interest" description="Disordered" evidence="1">
    <location>
        <begin position="1"/>
        <end position="23"/>
    </location>
</feature>
<comment type="caution">
    <text evidence="4">The sequence shown here is derived from an EMBL/GenBank/DDBJ whole genome shotgun (WGS) entry which is preliminary data.</text>
</comment>
<keyword evidence="2" id="KW-1133">Transmembrane helix</keyword>
<reference evidence="4 5" key="1">
    <citation type="submission" date="2017-08" db="EMBL/GenBank/DDBJ databases">
        <title>Infants hospitalized years apart are colonized by the same room-sourced microbial strains.</title>
        <authorList>
            <person name="Brooks B."/>
            <person name="Olm M.R."/>
            <person name="Firek B.A."/>
            <person name="Baker R."/>
            <person name="Thomas B.C."/>
            <person name="Morowitz M.J."/>
            <person name="Banfield J.F."/>
        </authorList>
    </citation>
    <scope>NUCLEOTIDE SEQUENCE [LARGE SCALE GENOMIC DNA]</scope>
    <source>
        <strain evidence="4">S2_005_003_R2_43</strain>
    </source>
</reference>
<accession>A0A2W5KNB2</accession>
<feature type="compositionally biased region" description="Basic and acidic residues" evidence="1">
    <location>
        <begin position="10"/>
        <end position="19"/>
    </location>
</feature>
<feature type="domain" description="AsmA" evidence="3">
    <location>
        <begin position="35"/>
        <end position="141"/>
    </location>
</feature>
<evidence type="ECO:0000259" key="3">
    <source>
        <dbReference type="Pfam" id="PF05170"/>
    </source>
</evidence>
<feature type="compositionally biased region" description="Basic and acidic residues" evidence="1">
    <location>
        <begin position="1155"/>
        <end position="1164"/>
    </location>
</feature>
<gene>
    <name evidence="4" type="ORF">DI565_05870</name>
</gene>
<name>A0A2W5KNB2_ANCNO</name>
<dbReference type="InterPro" id="IPR007844">
    <property type="entry name" value="AsmA"/>
</dbReference>
<organism evidence="4 5">
    <name type="scientific">Ancylobacter novellus</name>
    <name type="common">Thiobacillus novellus</name>
    <dbReference type="NCBI Taxonomy" id="921"/>
    <lineage>
        <taxon>Bacteria</taxon>
        <taxon>Pseudomonadati</taxon>
        <taxon>Pseudomonadota</taxon>
        <taxon>Alphaproteobacteria</taxon>
        <taxon>Hyphomicrobiales</taxon>
        <taxon>Xanthobacteraceae</taxon>
        <taxon>Ancylobacter</taxon>
    </lineage>
</organism>
<protein>
    <recommendedName>
        <fullName evidence="3">AsmA domain-containing protein</fullName>
    </recommendedName>
</protein>
<dbReference type="PANTHER" id="PTHR30441:SF4">
    <property type="entry name" value="PROTEIN ASMA"/>
    <property type="match status" value="1"/>
</dbReference>
<dbReference type="EMBL" id="QFPN01000003">
    <property type="protein sequence ID" value="PZQ16918.1"/>
    <property type="molecule type" value="Genomic_DNA"/>
</dbReference>
<dbReference type="GO" id="GO:0005886">
    <property type="term" value="C:plasma membrane"/>
    <property type="evidence" value="ECO:0007669"/>
    <property type="project" value="TreeGrafter"/>
</dbReference>
<sequence>MRRTRTSTRRGADSFRTTDRTGPTPLNNTLTGLGLALVLALLAALIGPWFVNWTAYRDDFAAQASALVGAPVTVSGAVDARLLPTPYVRFRALSSGAGATRLSVDEVEIELAIAPLLRGEVKAERIRLVRPRLGVEIAADGAVRTAFSSGKGGAPARVSFDRAEIVDGALSLATPQGTFGLDRIAGVAEAGSLSGPYKFEGVGGPDGGRLNLRASTSRAEAGAMRVKVAAARTDGTLAFEADGAIAMADKPAFEGRVALSGPADRRRETATAEPWRAAAAAKVGAGRLKFDDLDLAYGPDERGVRLTGTAEATFGADPQFDLRLETRQIDFDRLLGEGRPKTPAGVLSEIASRLPAGVRPPANASLTLDARGVVLGGDVLQDLRLELAAARGDWRVRRASAVLPGDARVSASGAVAFSNGEPGFVGPVSFDARDLASFRRWLGGGRDQSATPVRRVSLKGELSARPGAVSIDEATIETDGARSTGRVSWAKGGEGKRSRMEAALDSDRLDLDALGLDRLMSQALSAQDTDALVALDAESLVLSGVAMSGVSVDVSLDARGLDLKRLEVRDADGAKVSGAGRVAMGTAGPEGAMGFKVAAAKLGSLVALARAAGAPVGLVEALERRSAALAPADVSIDVDVGPDGHWFSVSGAAAGGRIDAEVSTPSLSLDAPAEAKLRIASPDGRKLAALAGVGLSPLVDAQGGEISLRLSGAPAKGMTGEGRFAALGLDLTGRGAVGTSPSGALSVQADVSAKAEDLVAVAAVLGRASPVSGPRLPATFAAKLALDGAGARLDDLKGDVAGRRIVGQATLPSDPSRPIEGRFALDDLPLAALIALAVSPDAAAGEGQEGAWPTTPFGPSPVRGIAGRFEVSAARMPLGAGQVATDAAFTLALKRDAIALEGFSAALDGGRLSGTAAIARADEQATTTFNLALENAAAEQLMGIDRAASPVLGGVGLKIEGQASGRSIAGLVGSLTGAGSVSVTDMVARRLDPTAVDRIEPQVEAGLALDAGKVAAALNKELAAADFHLPQALAGFTISGGVLRTGALEAQSDGVRLGGGASVDLRRRTLDADLTLQPARPGAPQIGVALDGPISSPSRRIDATAFTGWLSVRAVERETARIEAMEADARERARVARERQEEERKRAEAEKARLEAERRKREAEAGAALEVAPRTGSPGSPWDLDLSTPSGPTQTPPPSPPAGVFSPQGQTFRPADRSGRPNPGRQPEGPALPAPTSILPPAATAPR</sequence>
<dbReference type="InterPro" id="IPR052894">
    <property type="entry name" value="AsmA-related"/>
</dbReference>